<gene>
    <name evidence="4" type="ORF">DES52_106178</name>
</gene>
<evidence type="ECO:0000256" key="1">
    <source>
        <dbReference type="ARBA" id="ARBA00007317"/>
    </source>
</evidence>
<name>A0A318S602_9DEIO</name>
<dbReference type="PROSITE" id="PS51826">
    <property type="entry name" value="PSBD"/>
    <property type="match status" value="1"/>
</dbReference>
<reference evidence="4 5" key="1">
    <citation type="submission" date="2018-06" db="EMBL/GenBank/DDBJ databases">
        <title>Genomic Encyclopedia of Type Strains, Phase IV (KMG-IV): sequencing the most valuable type-strain genomes for metagenomic binning, comparative biology and taxonomic classification.</title>
        <authorList>
            <person name="Goeker M."/>
        </authorList>
    </citation>
    <scope>NUCLEOTIDE SEQUENCE [LARGE SCALE GENOMIC DNA]</scope>
    <source>
        <strain evidence="4 5">DSM 18048</strain>
    </source>
</reference>
<evidence type="ECO:0000313" key="5">
    <source>
        <dbReference type="Proteomes" id="UP000248326"/>
    </source>
</evidence>
<dbReference type="Pfam" id="PF02817">
    <property type="entry name" value="E3_binding"/>
    <property type="match status" value="1"/>
</dbReference>
<feature type="compositionally biased region" description="Low complexity" evidence="2">
    <location>
        <begin position="185"/>
        <end position="204"/>
    </location>
</feature>
<comment type="caution">
    <text evidence="4">The sequence shown here is derived from an EMBL/GenBank/DDBJ whole genome shotgun (WGS) entry which is preliminary data.</text>
</comment>
<protein>
    <submittedName>
        <fullName evidence="4">E3 binding domain-containing protein</fullName>
    </submittedName>
</protein>
<dbReference type="EMBL" id="QJSX01000006">
    <property type="protein sequence ID" value="PYE54212.1"/>
    <property type="molecule type" value="Genomic_DNA"/>
</dbReference>
<feature type="compositionally biased region" description="Pro residues" evidence="2">
    <location>
        <begin position="56"/>
        <end position="66"/>
    </location>
</feature>
<evidence type="ECO:0000256" key="2">
    <source>
        <dbReference type="SAM" id="MobiDB-lite"/>
    </source>
</evidence>
<evidence type="ECO:0000259" key="3">
    <source>
        <dbReference type="PROSITE" id="PS51826"/>
    </source>
</evidence>
<dbReference type="InterPro" id="IPR036625">
    <property type="entry name" value="E3-bd_dom_sf"/>
</dbReference>
<sequence length="429" mass="44101">MKGERMEMIAPLAKVLAEANGIDWRKIQGTGQGGQVVEEDILNYLTRVMEGDEEPPATPVDPPPPDWDGDMNQLPDMAALAAAGVDSDIANYVATARNESADLASDVMDFELELDDDDTEVAASHEEPITPLDDEPSAPPVVEPPAAPPAASAGIAGGLLSSLYRKPEVQASAPAQPEPEPQPEPIAASAPAPVSQPQAALAEPEVVEQDVVEPEVVEVAPAASMPVAPPVAEPQVVEPTPVPVAPVVTPPVATPVFQPVVVTSQPAPAYTPAVAAPISGNFVTLRRSFGAYSLVQAGEQLGEHFGGASAPLAVFVARAAARALGTLGLSSVGVYSVGDELTALATPNLTGHFRDAVADLGRAQSGTSSDLMVVDAGELGLDEITVASGVTLSFGEDVLTLSGAVSVKRGAAFLREVAELLESPIRLML</sequence>
<feature type="region of interest" description="Disordered" evidence="2">
    <location>
        <begin position="49"/>
        <end position="72"/>
    </location>
</feature>
<dbReference type="Proteomes" id="UP000248326">
    <property type="component" value="Unassembled WGS sequence"/>
</dbReference>
<dbReference type="Gene3D" id="4.10.320.10">
    <property type="entry name" value="E3-binding domain"/>
    <property type="match status" value="1"/>
</dbReference>
<organism evidence="4 5">
    <name type="scientific">Deinococcus yavapaiensis KR-236</name>
    <dbReference type="NCBI Taxonomy" id="694435"/>
    <lineage>
        <taxon>Bacteria</taxon>
        <taxon>Thermotogati</taxon>
        <taxon>Deinococcota</taxon>
        <taxon>Deinococci</taxon>
        <taxon>Deinococcales</taxon>
        <taxon>Deinococcaceae</taxon>
        <taxon>Deinococcus</taxon>
    </lineage>
</organism>
<accession>A0A318S602</accession>
<proteinExistence type="inferred from homology"/>
<evidence type="ECO:0000313" key="4">
    <source>
        <dbReference type="EMBL" id="PYE54212.1"/>
    </source>
</evidence>
<dbReference type="RefSeq" id="WP_146237239.1">
    <property type="nucleotide sequence ID" value="NZ_QJSX01000006.1"/>
</dbReference>
<dbReference type="InterPro" id="IPR004167">
    <property type="entry name" value="PSBD"/>
</dbReference>
<feature type="compositionally biased region" description="Pro residues" evidence="2">
    <location>
        <begin position="137"/>
        <end position="148"/>
    </location>
</feature>
<dbReference type="GO" id="GO:0016746">
    <property type="term" value="F:acyltransferase activity"/>
    <property type="evidence" value="ECO:0007669"/>
    <property type="project" value="InterPro"/>
</dbReference>
<feature type="region of interest" description="Disordered" evidence="2">
    <location>
        <begin position="168"/>
        <end position="207"/>
    </location>
</feature>
<keyword evidence="5" id="KW-1185">Reference proteome</keyword>
<comment type="similarity">
    <text evidence="1">Belongs to the 2-oxoacid dehydrogenase family.</text>
</comment>
<dbReference type="AlphaFoldDB" id="A0A318S602"/>
<dbReference type="SUPFAM" id="SSF47005">
    <property type="entry name" value="Peripheral subunit-binding domain of 2-oxo acid dehydrogenase complex"/>
    <property type="match status" value="1"/>
</dbReference>
<feature type="region of interest" description="Disordered" evidence="2">
    <location>
        <begin position="117"/>
        <end position="154"/>
    </location>
</feature>
<feature type="domain" description="Peripheral subunit-binding (PSBD)" evidence="3">
    <location>
        <begin position="8"/>
        <end position="45"/>
    </location>
</feature>
<dbReference type="OrthoDB" id="69006at2"/>